<sequence>MKGPDWEALPYTGAAMNPARSFGPAVITGIWANHWVSVCLHTAKTPILNRLALSP</sequence>
<dbReference type="Pfam" id="PF00230">
    <property type="entry name" value="MIP"/>
    <property type="match status" value="1"/>
</dbReference>
<keyword evidence="3" id="KW-0812">Transmembrane</keyword>
<evidence type="ECO:0000256" key="5">
    <source>
        <dbReference type="ARBA" id="ARBA00023136"/>
    </source>
</evidence>
<proteinExistence type="inferred from homology"/>
<dbReference type="AlphaFoldDB" id="A0A5B7J3R1"/>
<name>A0A5B7J3R1_PORTR</name>
<dbReference type="InterPro" id="IPR034294">
    <property type="entry name" value="Aquaporin_transptr"/>
</dbReference>
<evidence type="ECO:0000256" key="4">
    <source>
        <dbReference type="ARBA" id="ARBA00022989"/>
    </source>
</evidence>
<comment type="similarity">
    <text evidence="2">Belongs to the MIP/aquaporin (TC 1.A.8) family.</text>
</comment>
<reference evidence="6 7" key="1">
    <citation type="submission" date="2019-05" db="EMBL/GenBank/DDBJ databases">
        <title>Another draft genome of Portunus trituberculatus and its Hox gene families provides insights of decapod evolution.</title>
        <authorList>
            <person name="Jeong J.-H."/>
            <person name="Song I."/>
            <person name="Kim S."/>
            <person name="Choi T."/>
            <person name="Kim D."/>
            <person name="Ryu S."/>
            <person name="Kim W."/>
        </authorList>
    </citation>
    <scope>NUCLEOTIDE SEQUENCE [LARGE SCALE GENOMIC DNA]</scope>
    <source>
        <tissue evidence="6">Muscle</tissue>
    </source>
</reference>
<dbReference type="PANTHER" id="PTHR19139:SF199">
    <property type="entry name" value="MIP17260P"/>
    <property type="match status" value="1"/>
</dbReference>
<keyword evidence="7" id="KW-1185">Reference proteome</keyword>
<keyword evidence="5" id="KW-0472">Membrane</keyword>
<protein>
    <submittedName>
        <fullName evidence="6">Aquaporin-4</fullName>
    </submittedName>
</protein>
<keyword evidence="4" id="KW-1133">Transmembrane helix</keyword>
<evidence type="ECO:0000313" key="7">
    <source>
        <dbReference type="Proteomes" id="UP000324222"/>
    </source>
</evidence>
<dbReference type="GO" id="GO:0015250">
    <property type="term" value="F:water channel activity"/>
    <property type="evidence" value="ECO:0007669"/>
    <property type="project" value="TreeGrafter"/>
</dbReference>
<evidence type="ECO:0000313" key="6">
    <source>
        <dbReference type="EMBL" id="MPC87538.1"/>
    </source>
</evidence>
<comment type="caution">
    <text evidence="6">The sequence shown here is derived from an EMBL/GenBank/DDBJ whole genome shotgun (WGS) entry which is preliminary data.</text>
</comment>
<dbReference type="SUPFAM" id="SSF81338">
    <property type="entry name" value="Aquaporin-like"/>
    <property type="match status" value="1"/>
</dbReference>
<dbReference type="InterPro" id="IPR023271">
    <property type="entry name" value="Aquaporin-like"/>
</dbReference>
<evidence type="ECO:0000256" key="3">
    <source>
        <dbReference type="ARBA" id="ARBA00022692"/>
    </source>
</evidence>
<evidence type="ECO:0000256" key="2">
    <source>
        <dbReference type="ARBA" id="ARBA00006175"/>
    </source>
</evidence>
<dbReference type="GO" id="GO:0005886">
    <property type="term" value="C:plasma membrane"/>
    <property type="evidence" value="ECO:0007669"/>
    <property type="project" value="TreeGrafter"/>
</dbReference>
<dbReference type="PANTHER" id="PTHR19139">
    <property type="entry name" value="AQUAPORIN TRANSPORTER"/>
    <property type="match status" value="1"/>
</dbReference>
<dbReference type="Proteomes" id="UP000324222">
    <property type="component" value="Unassembled WGS sequence"/>
</dbReference>
<dbReference type="Gene3D" id="1.20.1080.10">
    <property type="entry name" value="Glycerol uptake facilitator protein"/>
    <property type="match status" value="1"/>
</dbReference>
<organism evidence="6 7">
    <name type="scientific">Portunus trituberculatus</name>
    <name type="common">Swimming crab</name>
    <name type="synonym">Neptunus trituberculatus</name>
    <dbReference type="NCBI Taxonomy" id="210409"/>
    <lineage>
        <taxon>Eukaryota</taxon>
        <taxon>Metazoa</taxon>
        <taxon>Ecdysozoa</taxon>
        <taxon>Arthropoda</taxon>
        <taxon>Crustacea</taxon>
        <taxon>Multicrustacea</taxon>
        <taxon>Malacostraca</taxon>
        <taxon>Eumalacostraca</taxon>
        <taxon>Eucarida</taxon>
        <taxon>Decapoda</taxon>
        <taxon>Pleocyemata</taxon>
        <taxon>Brachyura</taxon>
        <taxon>Eubrachyura</taxon>
        <taxon>Portunoidea</taxon>
        <taxon>Portunidae</taxon>
        <taxon>Portuninae</taxon>
        <taxon>Portunus</taxon>
    </lineage>
</organism>
<gene>
    <name evidence="6" type="primary">Aqp4</name>
    <name evidence="6" type="ORF">E2C01_082403</name>
</gene>
<dbReference type="InterPro" id="IPR000425">
    <property type="entry name" value="MIP"/>
</dbReference>
<evidence type="ECO:0000256" key="1">
    <source>
        <dbReference type="ARBA" id="ARBA00004141"/>
    </source>
</evidence>
<accession>A0A5B7J3R1</accession>
<dbReference type="EMBL" id="VSRR010074813">
    <property type="protein sequence ID" value="MPC87538.1"/>
    <property type="molecule type" value="Genomic_DNA"/>
</dbReference>
<comment type="subcellular location">
    <subcellularLocation>
        <location evidence="1">Membrane</location>
        <topology evidence="1">Multi-pass membrane protein</topology>
    </subcellularLocation>
</comment>